<reference evidence="2 3" key="1">
    <citation type="submission" date="2016-01" db="EMBL/GenBank/DDBJ databases">
        <title>Genome sequencing of Roseivirga echinicomitans KMM 6058.</title>
        <authorList>
            <person name="Selvaratnam C."/>
            <person name="Thevarajoo S."/>
            <person name="Goh K.M."/>
            <person name="Ee R."/>
            <person name="Chan K.-G."/>
            <person name="Chong C.S."/>
        </authorList>
    </citation>
    <scope>NUCLEOTIDE SEQUENCE [LARGE SCALE GENOMIC DNA]</scope>
    <source>
        <strain evidence="2 3">KMM 6058</strain>
    </source>
</reference>
<feature type="coiled-coil region" evidence="1">
    <location>
        <begin position="31"/>
        <end position="193"/>
    </location>
</feature>
<evidence type="ECO:0000313" key="3">
    <source>
        <dbReference type="Proteomes" id="UP000075615"/>
    </source>
</evidence>
<dbReference type="AlphaFoldDB" id="A0A150X2L7"/>
<dbReference type="Proteomes" id="UP000075615">
    <property type="component" value="Unassembled WGS sequence"/>
</dbReference>
<dbReference type="RefSeq" id="WP_068417836.1">
    <property type="nucleotide sequence ID" value="NZ_LRDB01000050.1"/>
</dbReference>
<dbReference type="Pfam" id="PF09903">
    <property type="entry name" value="DUF2130"/>
    <property type="match status" value="1"/>
</dbReference>
<dbReference type="STRING" id="296218.AWN68_09745"/>
<gene>
    <name evidence="2" type="ORF">AWN68_09745</name>
</gene>
<organism evidence="2 3">
    <name type="scientific">Roseivirga echinicomitans</name>
    <dbReference type="NCBI Taxonomy" id="296218"/>
    <lineage>
        <taxon>Bacteria</taxon>
        <taxon>Pseudomonadati</taxon>
        <taxon>Bacteroidota</taxon>
        <taxon>Cytophagia</taxon>
        <taxon>Cytophagales</taxon>
        <taxon>Roseivirgaceae</taxon>
        <taxon>Roseivirga</taxon>
    </lineage>
</organism>
<protein>
    <submittedName>
        <fullName evidence="2">Caldesmon</fullName>
    </submittedName>
</protein>
<dbReference type="EMBL" id="LRDB01000050">
    <property type="protein sequence ID" value="KYG72970.1"/>
    <property type="molecule type" value="Genomic_DNA"/>
</dbReference>
<accession>A0A150X2L7</accession>
<comment type="caution">
    <text evidence="2">The sequence shown here is derived from an EMBL/GenBank/DDBJ whole genome shotgun (WGS) entry which is preliminary data.</text>
</comment>
<name>A0A150X2L7_9BACT</name>
<proteinExistence type="predicted"/>
<sequence>MQNKNQIKCPNCGTSIDVQDILSHQLEDEIKQKYQAQLAQEKQRYQSEVESLNKAKDEFELKKKEANELFKERVEKQLREDRKTIEEKLKQQLKAEQSDQFDTLQKELNEKSEQIKELNRTKAEIEKLKREKSELKEIAEAEAQKNLNATLISEKEKIRKSEEEKNEMRFKEMQKQLEDQKKLTEEMKRKQEQGSMQLQGEVQELAIEEWLMGQFPLDTIEEIKKGARGGDCIQVVNTRAHQNCGTIYYESKRTKDFQPSWIEKFKADIRERGANIGVLVTEVMPSDMDRMGLRDGIWICNYDEFKGLCAVIRESIVQLSMAVSSQENKGDKMHMLYDFLTSNTFRMQVEAIVEGFTAMKTGLDSEKRAMQRIWKEREKQIDKVITNTVDMYGSIKGIAGNAIQSVKALELPGEGEDQEQLEL</sequence>
<keyword evidence="3" id="KW-1185">Reference proteome</keyword>
<evidence type="ECO:0000256" key="1">
    <source>
        <dbReference type="SAM" id="Coils"/>
    </source>
</evidence>
<dbReference type="OrthoDB" id="9765972at2"/>
<dbReference type="InterPro" id="IPR019219">
    <property type="entry name" value="DUF2130"/>
</dbReference>
<keyword evidence="1" id="KW-0175">Coiled coil</keyword>
<evidence type="ECO:0000313" key="2">
    <source>
        <dbReference type="EMBL" id="KYG72970.1"/>
    </source>
</evidence>